<accession>A0A5D2M056</accession>
<dbReference type="AlphaFoldDB" id="A0A5D2M056"/>
<organism evidence="1 2">
    <name type="scientific">Gossypium tomentosum</name>
    <name type="common">Hawaiian cotton</name>
    <name type="synonym">Gossypium sandvicense</name>
    <dbReference type="NCBI Taxonomy" id="34277"/>
    <lineage>
        <taxon>Eukaryota</taxon>
        <taxon>Viridiplantae</taxon>
        <taxon>Streptophyta</taxon>
        <taxon>Embryophyta</taxon>
        <taxon>Tracheophyta</taxon>
        <taxon>Spermatophyta</taxon>
        <taxon>Magnoliopsida</taxon>
        <taxon>eudicotyledons</taxon>
        <taxon>Gunneridae</taxon>
        <taxon>Pentapetalae</taxon>
        <taxon>rosids</taxon>
        <taxon>malvids</taxon>
        <taxon>Malvales</taxon>
        <taxon>Malvaceae</taxon>
        <taxon>Malvoideae</taxon>
        <taxon>Gossypium</taxon>
    </lineage>
</organism>
<evidence type="ECO:0000313" key="1">
    <source>
        <dbReference type="EMBL" id="TYH84735.1"/>
    </source>
</evidence>
<gene>
    <name evidence="1" type="ORF">ES332_D02G216900v1</name>
</gene>
<dbReference type="EMBL" id="CM017624">
    <property type="protein sequence ID" value="TYH84735.1"/>
    <property type="molecule type" value="Genomic_DNA"/>
</dbReference>
<dbReference type="Proteomes" id="UP000322667">
    <property type="component" value="Chromosome D02"/>
</dbReference>
<name>A0A5D2M056_GOSTO</name>
<keyword evidence="2" id="KW-1185">Reference proteome</keyword>
<sequence>MPVAARICVALLPSLGVNRASQKRKCRNNNPVSSTMGLTGEKSGDNFLTIHNESPSKSSNYLCVSVFIIQLYKISFSSLTLS</sequence>
<evidence type="ECO:0000313" key="2">
    <source>
        <dbReference type="Proteomes" id="UP000322667"/>
    </source>
</evidence>
<reference evidence="1 2" key="1">
    <citation type="submission" date="2019-07" db="EMBL/GenBank/DDBJ databases">
        <title>WGS assembly of Gossypium tomentosum.</title>
        <authorList>
            <person name="Chen Z.J."/>
            <person name="Sreedasyam A."/>
            <person name="Ando A."/>
            <person name="Song Q."/>
            <person name="De L."/>
            <person name="Hulse-Kemp A."/>
            <person name="Ding M."/>
            <person name="Ye W."/>
            <person name="Kirkbride R."/>
            <person name="Jenkins J."/>
            <person name="Plott C."/>
            <person name="Lovell J."/>
            <person name="Lin Y.-M."/>
            <person name="Vaughn R."/>
            <person name="Liu B."/>
            <person name="Li W."/>
            <person name="Simpson S."/>
            <person name="Scheffler B."/>
            <person name="Saski C."/>
            <person name="Grover C."/>
            <person name="Hu G."/>
            <person name="Conover J."/>
            <person name="Carlson J."/>
            <person name="Shu S."/>
            <person name="Boston L."/>
            <person name="Williams M."/>
            <person name="Peterson D."/>
            <person name="Mcgee K."/>
            <person name="Jones D."/>
            <person name="Wendel J."/>
            <person name="Stelly D."/>
            <person name="Grimwood J."/>
            <person name="Schmutz J."/>
        </authorList>
    </citation>
    <scope>NUCLEOTIDE SEQUENCE [LARGE SCALE GENOMIC DNA]</scope>
    <source>
        <strain evidence="1">7179.01</strain>
    </source>
</reference>
<proteinExistence type="predicted"/>
<protein>
    <submittedName>
        <fullName evidence="1">Uncharacterized protein</fullName>
    </submittedName>
</protein>